<dbReference type="EMBL" id="GEDG01001658">
    <property type="protein sequence ID" value="JAP36729.1"/>
    <property type="molecule type" value="Transcribed_RNA"/>
</dbReference>
<reference evidence="1" key="1">
    <citation type="submission" date="2015-12" db="EMBL/GenBank/DDBJ databases">
        <title>Gene expression during late stages of embryo sac development: a critical building block for successful pollen-pistil interactions.</title>
        <authorList>
            <person name="Liu Y."/>
            <person name="Joly V."/>
            <person name="Sabar M."/>
            <person name="Matton D.P."/>
        </authorList>
    </citation>
    <scope>NUCLEOTIDE SEQUENCE</scope>
</reference>
<proteinExistence type="predicted"/>
<protein>
    <submittedName>
        <fullName evidence="1">Putative ovule protein</fullName>
    </submittedName>
</protein>
<accession>A0A0V0IXA0</accession>
<evidence type="ECO:0000313" key="1">
    <source>
        <dbReference type="EMBL" id="JAP36729.1"/>
    </source>
</evidence>
<organism evidence="1">
    <name type="scientific">Solanum chacoense</name>
    <name type="common">Chaco potato</name>
    <dbReference type="NCBI Taxonomy" id="4108"/>
    <lineage>
        <taxon>Eukaryota</taxon>
        <taxon>Viridiplantae</taxon>
        <taxon>Streptophyta</taxon>
        <taxon>Embryophyta</taxon>
        <taxon>Tracheophyta</taxon>
        <taxon>Spermatophyta</taxon>
        <taxon>Magnoliopsida</taxon>
        <taxon>eudicotyledons</taxon>
        <taxon>Gunneridae</taxon>
        <taxon>Pentapetalae</taxon>
        <taxon>asterids</taxon>
        <taxon>lamiids</taxon>
        <taxon>Solanales</taxon>
        <taxon>Solanaceae</taxon>
        <taxon>Solanoideae</taxon>
        <taxon>Solaneae</taxon>
        <taxon>Solanum</taxon>
    </lineage>
</organism>
<sequence>MLRIIFILARSNISGLHINWTKIYLYPVGVIPLHSLARIIGGKVGVLPTEYLRMPLGAKSKCEKKLSIWKSNYLSLGVN</sequence>
<dbReference type="AlphaFoldDB" id="A0A0V0IXA0"/>
<name>A0A0V0IXA0_SOLCH</name>